<name>A0A9N9K4Y8_9GLOM</name>
<gene>
    <name evidence="1" type="ORF">DERYTH_LOCUS25042</name>
</gene>
<evidence type="ECO:0000313" key="2">
    <source>
        <dbReference type="Proteomes" id="UP000789405"/>
    </source>
</evidence>
<feature type="non-terminal residue" evidence="1">
    <location>
        <position position="1"/>
    </location>
</feature>
<dbReference type="EMBL" id="CAJVPY010044774">
    <property type="protein sequence ID" value="CAG8809186.1"/>
    <property type="molecule type" value="Genomic_DNA"/>
</dbReference>
<dbReference type="Proteomes" id="UP000789405">
    <property type="component" value="Unassembled WGS sequence"/>
</dbReference>
<accession>A0A9N9K4Y8</accession>
<keyword evidence="2" id="KW-1185">Reference proteome</keyword>
<evidence type="ECO:0000313" key="1">
    <source>
        <dbReference type="EMBL" id="CAG8809186.1"/>
    </source>
</evidence>
<comment type="caution">
    <text evidence="1">The sequence shown here is derived from an EMBL/GenBank/DDBJ whole genome shotgun (WGS) entry which is preliminary data.</text>
</comment>
<protein>
    <submittedName>
        <fullName evidence="1">28514_t:CDS:1</fullName>
    </submittedName>
</protein>
<reference evidence="1" key="1">
    <citation type="submission" date="2021-06" db="EMBL/GenBank/DDBJ databases">
        <authorList>
            <person name="Kallberg Y."/>
            <person name="Tangrot J."/>
            <person name="Rosling A."/>
        </authorList>
    </citation>
    <scope>NUCLEOTIDE SEQUENCE</scope>
    <source>
        <strain evidence="1">MA453B</strain>
    </source>
</reference>
<proteinExistence type="predicted"/>
<dbReference type="AlphaFoldDB" id="A0A9N9K4Y8"/>
<feature type="non-terminal residue" evidence="1">
    <location>
        <position position="68"/>
    </location>
</feature>
<organism evidence="1 2">
    <name type="scientific">Dentiscutata erythropus</name>
    <dbReference type="NCBI Taxonomy" id="1348616"/>
    <lineage>
        <taxon>Eukaryota</taxon>
        <taxon>Fungi</taxon>
        <taxon>Fungi incertae sedis</taxon>
        <taxon>Mucoromycota</taxon>
        <taxon>Glomeromycotina</taxon>
        <taxon>Glomeromycetes</taxon>
        <taxon>Diversisporales</taxon>
        <taxon>Gigasporaceae</taxon>
        <taxon>Dentiscutata</taxon>
    </lineage>
</organism>
<sequence length="68" mass="7649">EVNVQGGMHDILVSKYYKHIGAIVEQYSSQVMDLRVNVWKIELGEIVVGSTVESFDKMASFLSPMWSA</sequence>